<evidence type="ECO:0000313" key="2">
    <source>
        <dbReference type="EMBL" id="MBB6050517.1"/>
    </source>
</evidence>
<reference evidence="2 3" key="1">
    <citation type="submission" date="2020-08" db="EMBL/GenBank/DDBJ databases">
        <title>Genomic Encyclopedia of Type Strains, Phase IV (KMG-IV): sequencing the most valuable type-strain genomes for metagenomic binning, comparative biology and taxonomic classification.</title>
        <authorList>
            <person name="Goeker M."/>
        </authorList>
    </citation>
    <scope>NUCLEOTIDE SEQUENCE [LARGE SCALE GENOMIC DNA]</scope>
    <source>
        <strain evidence="2 3">DSM 23562</strain>
    </source>
</reference>
<feature type="region of interest" description="Disordered" evidence="1">
    <location>
        <begin position="157"/>
        <end position="181"/>
    </location>
</feature>
<feature type="compositionally biased region" description="Basic and acidic residues" evidence="1">
    <location>
        <begin position="168"/>
        <end position="181"/>
    </location>
</feature>
<dbReference type="Proteomes" id="UP000520814">
    <property type="component" value="Unassembled WGS sequence"/>
</dbReference>
<evidence type="ECO:0000256" key="1">
    <source>
        <dbReference type="SAM" id="MobiDB-lite"/>
    </source>
</evidence>
<dbReference type="AlphaFoldDB" id="A0A7W9SPL8"/>
<sequence>MTESDLTALESRIETLLERCHAAQWEWKLLTHEGWLVTYEEFTALFCRNAGLCQVSYLMQLAQQGIKHRQWRSFTQFFTLDQDRIQAILDRRAFHAMKALLRLAETQPARELIPVIEQLTVVLKQDHAPLEFIPLHWKMKRALKNLNNLPIPAEAPATSTGLPIPIDSTREKEEPYHGQEI</sequence>
<keyword evidence="3" id="KW-1185">Reference proteome</keyword>
<gene>
    <name evidence="2" type="ORF">HNQ39_002308</name>
</gene>
<proteinExistence type="predicted"/>
<dbReference type="RefSeq" id="WP_184195621.1">
    <property type="nucleotide sequence ID" value="NZ_JACHGW010000002.1"/>
</dbReference>
<dbReference type="EMBL" id="JACHGW010000002">
    <property type="protein sequence ID" value="MBB6050517.1"/>
    <property type="molecule type" value="Genomic_DNA"/>
</dbReference>
<accession>A0A7W9SPL8</accession>
<evidence type="ECO:0000313" key="3">
    <source>
        <dbReference type="Proteomes" id="UP000520814"/>
    </source>
</evidence>
<comment type="caution">
    <text evidence="2">The sequence shown here is derived from an EMBL/GenBank/DDBJ whole genome shotgun (WGS) entry which is preliminary data.</text>
</comment>
<name>A0A7W9SPL8_ARMRO</name>
<organism evidence="2 3">
    <name type="scientific">Armatimonas rosea</name>
    <dbReference type="NCBI Taxonomy" id="685828"/>
    <lineage>
        <taxon>Bacteria</taxon>
        <taxon>Bacillati</taxon>
        <taxon>Armatimonadota</taxon>
        <taxon>Armatimonadia</taxon>
        <taxon>Armatimonadales</taxon>
        <taxon>Armatimonadaceae</taxon>
        <taxon>Armatimonas</taxon>
    </lineage>
</organism>
<protein>
    <submittedName>
        <fullName evidence="2">Uncharacterized protein</fullName>
    </submittedName>
</protein>